<name>A6KCZ3_RAT</name>
<evidence type="ECO:0000313" key="1">
    <source>
        <dbReference type="EMBL" id="EDL86799.1"/>
    </source>
</evidence>
<dbReference type="AlphaFoldDB" id="A6KCZ3"/>
<proteinExistence type="predicted"/>
<protein>
    <submittedName>
        <fullName evidence="1">RCG50504</fullName>
    </submittedName>
</protein>
<sequence>MAVFHLLPASTSDLDSFWPVQFPSISGSLAPHSLCFSASVSSLKPPVPFSLSHSLSSSSPHPSIRVRGLKERLEVVVTSA</sequence>
<dbReference type="Proteomes" id="UP000234681">
    <property type="component" value="Chromosome 7"/>
</dbReference>
<dbReference type="EMBL" id="CH474035">
    <property type="protein sequence ID" value="EDL86799.1"/>
    <property type="molecule type" value="Genomic_DNA"/>
</dbReference>
<organism evidence="1 2">
    <name type="scientific">Rattus norvegicus</name>
    <name type="common">Rat</name>
    <dbReference type="NCBI Taxonomy" id="10116"/>
    <lineage>
        <taxon>Eukaryota</taxon>
        <taxon>Metazoa</taxon>
        <taxon>Chordata</taxon>
        <taxon>Craniata</taxon>
        <taxon>Vertebrata</taxon>
        <taxon>Euteleostomi</taxon>
        <taxon>Mammalia</taxon>
        <taxon>Eutheria</taxon>
        <taxon>Euarchontoglires</taxon>
        <taxon>Glires</taxon>
        <taxon>Rodentia</taxon>
        <taxon>Myomorpha</taxon>
        <taxon>Muroidea</taxon>
        <taxon>Muridae</taxon>
        <taxon>Murinae</taxon>
        <taxon>Rattus</taxon>
    </lineage>
</organism>
<evidence type="ECO:0000313" key="2">
    <source>
        <dbReference type="Proteomes" id="UP000234681"/>
    </source>
</evidence>
<gene>
    <name evidence="1" type="ORF">rCG_50504</name>
</gene>
<accession>A6KCZ3</accession>
<reference evidence="1 2" key="1">
    <citation type="submission" date="2005-09" db="EMBL/GenBank/DDBJ databases">
        <authorList>
            <person name="Mural R.J."/>
            <person name="Li P.W."/>
            <person name="Adams M.D."/>
            <person name="Amanatides P.G."/>
            <person name="Baden-Tillson H."/>
            <person name="Barnstead M."/>
            <person name="Chin S.H."/>
            <person name="Dew I."/>
            <person name="Evans C.A."/>
            <person name="Ferriera S."/>
            <person name="Flanigan M."/>
            <person name="Fosler C."/>
            <person name="Glodek A."/>
            <person name="Gu Z."/>
            <person name="Holt R.A."/>
            <person name="Jennings D."/>
            <person name="Kraft C.L."/>
            <person name="Lu F."/>
            <person name="Nguyen T."/>
            <person name="Nusskern D.R."/>
            <person name="Pfannkoch C.M."/>
            <person name="Sitter C."/>
            <person name="Sutton G.G."/>
            <person name="Venter J.C."/>
            <person name="Wang Z."/>
            <person name="Woodage T."/>
            <person name="Zheng X.H."/>
            <person name="Zhong F."/>
        </authorList>
    </citation>
    <scope>NUCLEOTIDE SEQUENCE [LARGE SCALE GENOMIC DNA]</scope>
    <source>
        <strain>BN</strain>
        <strain evidence="2">Sprague-Dawley</strain>
    </source>
</reference>